<feature type="compositionally biased region" description="Low complexity" evidence="8">
    <location>
        <begin position="1576"/>
        <end position="1594"/>
    </location>
</feature>
<evidence type="ECO:0000313" key="10">
    <source>
        <dbReference type="EMBL" id="EPE06166.1"/>
    </source>
</evidence>
<dbReference type="Pfam" id="PF02854">
    <property type="entry name" value="MIF4G"/>
    <property type="match status" value="1"/>
</dbReference>
<feature type="region of interest" description="Disordered" evidence="8">
    <location>
        <begin position="916"/>
        <end position="936"/>
    </location>
</feature>
<dbReference type="PANTHER" id="PTHR23253">
    <property type="entry name" value="EUKARYOTIC TRANSLATION INITIATION FACTOR 4 GAMMA"/>
    <property type="match status" value="1"/>
</dbReference>
<sequence>MTSTGSAQNVPAPKPSAPIVASYASAASASGKTSASSPVISTGSSTAPVVATPSTTSKSATPGNARTASVSPLNGSAGSSNLANTAIMSANTSSAAQNGGNSSTSSSKPVTPAVPAVINGSTADHARNSSVTIVATAPNGYVSNGVAAGPQPKFGFESPAMGHSSPQPNTAGQRIPSPAHSPIPIPQPSASGGRPPSMTQDGGNMKFGSFGGDGDRHLKHNFAHMPANLPAGNSSPHLRRGSSHSVHSDMGNPAGRDSHMNHGPHHGGPSGRGGYGAGNRGRGGYNNHNGGHNHFNGQSMPFQPQGQFPRGPPSQGPRNTGAPPFQPRNVMNPGFGPNSPQTSTSRASPAVPPILPSGGTPQMQGVVPVPGGSPYMPMQYSTPTGFPPQPNVNIAPSFLQSNHQSNMQEHFDHSSGPSSFYKGGGMKKIARGGGKKYPFKHTAPPRAFHFESKSDPKQDHSNKGMPYRNSKRWMESEQSFEYSSSTAAEDPRNANNQHRPISAVNSDAQTGPAALLHPEGGPVPSGQQSHGLSGNRADDLSPITGNFDRLLTARKQNYPPFQQNYNMGYPAYQGMNPYAAPPPPQQGHGYQQHPYGAQQFVPPVAQPMSRTSSQAASERPNSSMGQVQTPSSAHASLAIPGSAQKPGTNFVKPKKNTIVIKNAQGETIDFNKKAAAAPAPAVNPPVVSRTPPVVISSTPPPPPKSTTPSHARTDSAAGTQSIADQVRNEFKERVHKRAETPAEAESKAKAEAAAAAASEPKVEQKKSEPVIVSSSPAPAAEVKTEAPAPEKKAAPAAEPALDDDEEMERMIREMEEEEAKREAEEAAYNAKKKERDAAAKIKADADRVKNAAENDRLLREQEAEMERLEEERERKLKDGDAPKPKTVTETLAEKISNIGNSTDSLASKLGDLKITDGAKAGTSSETAAKRGKPSALNLAPLNTKAVEPPQPSAALQSLKTARFLRDPTSIAYPKGIQSPNPALNPAVNKKGNFKYDMGFLLQFKDVFVEKPSLDFDTQVKSLIGEEGSQRSGSRTPAGASSGRQGSRNASSAFNMGAMGSFNSKPLPPGTTSEQRFAMASGALPRPNTGAIPSFGRPGAGFPGPSAMTRTPSASIGGGMPNSPRQGSRSARGSSRQTPHNAKAEAQAAKTMPLTQGMDLKPIVTSSSGWKPTSIGRAAAQTPVAADIMDPELVQRKVKAALNKMTPEKFDKISEQILTIALQSKDEEDGRTLRQVIQLTFEKATDEAYWASMYARFCKRMLDQMSSEIRDVTITDKKGDIISGGTLFRKYLLNRCQQEFERGWKIDLPEPKEGETKEMAMLSDEYYEAAAAKRRGLGLVQFIGELYKLGMLTERIMHECVRKLVDYEKTPDEAEIESLSKLLRTVGNNLDRTEKGRPMMDAYFERIKNIIDIPDLPSRLKFMLMDIVDLRNRNWVSNEDNKGPKTLQEVRQDVQAQQAQKAVENARTNSQRGTGGRPGQRGDPRQFAYNQPAPNQVGIDDLRRLKGGASRIASSGVPTLGPTSMFASRSNSGRRPGFARPGDDSGPASRTGTPPTRQDSNSVSHSNAFEALANVDTETPASPPSTAASPAITKASIDKDAGN</sequence>
<feature type="compositionally biased region" description="Basic and acidic residues" evidence="8">
    <location>
        <begin position="726"/>
        <end position="750"/>
    </location>
</feature>
<keyword evidence="11" id="KW-1185">Reference proteome</keyword>
<evidence type="ECO:0000256" key="1">
    <source>
        <dbReference type="ARBA" id="ARBA00004496"/>
    </source>
</evidence>
<feature type="compositionally biased region" description="Polar residues" evidence="8">
    <location>
        <begin position="1547"/>
        <end position="1566"/>
    </location>
</feature>
<feature type="compositionally biased region" description="Basic residues" evidence="8">
    <location>
        <begin position="428"/>
        <end position="439"/>
    </location>
</feature>
<feature type="region of interest" description="Disordered" evidence="8">
    <location>
        <begin position="1456"/>
        <end position="1497"/>
    </location>
</feature>
<evidence type="ECO:0000256" key="8">
    <source>
        <dbReference type="SAM" id="MobiDB-lite"/>
    </source>
</evidence>
<dbReference type="Gene3D" id="1.20.970.30">
    <property type="entry name" value="eIF4G, eIF4E-binding domain"/>
    <property type="match status" value="1"/>
</dbReference>
<evidence type="ECO:0000256" key="6">
    <source>
        <dbReference type="ARBA" id="ARBA00022884"/>
    </source>
</evidence>
<comment type="subcellular location">
    <subcellularLocation>
        <location evidence="1">Cytoplasm</location>
    </subcellularLocation>
</comment>
<accession>S3C326</accession>
<feature type="compositionally biased region" description="Basic and acidic residues" evidence="8">
    <location>
        <begin position="808"/>
        <end position="824"/>
    </location>
</feature>
<dbReference type="STRING" id="1262450.S3C326"/>
<feature type="region of interest" description="Disordered" evidence="8">
    <location>
        <begin position="1511"/>
        <end position="1602"/>
    </location>
</feature>
<organism evidence="10 11">
    <name type="scientific">Ophiostoma piceae (strain UAMH 11346)</name>
    <name type="common">Sap stain fungus</name>
    <dbReference type="NCBI Taxonomy" id="1262450"/>
    <lineage>
        <taxon>Eukaryota</taxon>
        <taxon>Fungi</taxon>
        <taxon>Dikarya</taxon>
        <taxon>Ascomycota</taxon>
        <taxon>Pezizomycotina</taxon>
        <taxon>Sordariomycetes</taxon>
        <taxon>Sordariomycetidae</taxon>
        <taxon>Ophiostomatales</taxon>
        <taxon>Ophiostomataceae</taxon>
        <taxon>Ophiostoma</taxon>
    </lineage>
</organism>
<feature type="compositionally biased region" description="Low complexity" evidence="8">
    <location>
        <begin position="285"/>
        <end position="309"/>
    </location>
</feature>
<dbReference type="InterPro" id="IPR036211">
    <property type="entry name" value="eIF4G_eIF4E-bd_sf"/>
</dbReference>
<dbReference type="Pfam" id="PF12152">
    <property type="entry name" value="eIF_4G1"/>
    <property type="match status" value="1"/>
</dbReference>
<dbReference type="eggNOG" id="KOG0401">
    <property type="taxonomic scope" value="Eukaryota"/>
</dbReference>
<feature type="compositionally biased region" description="Polar residues" evidence="8">
    <location>
        <begin position="38"/>
        <end position="47"/>
    </location>
</feature>
<dbReference type="GO" id="GO:0010494">
    <property type="term" value="C:cytoplasmic stress granule"/>
    <property type="evidence" value="ECO:0007669"/>
    <property type="project" value="UniProtKB-ARBA"/>
</dbReference>
<evidence type="ECO:0000313" key="11">
    <source>
        <dbReference type="Proteomes" id="UP000016923"/>
    </source>
</evidence>
<dbReference type="SUPFAM" id="SSF101489">
    <property type="entry name" value="Eukaryotic initiation factor 4f subunit eIF4g, eIF4e-binding domain"/>
    <property type="match status" value="1"/>
</dbReference>
<keyword evidence="7" id="KW-0648">Protein biosynthesis</keyword>
<feature type="region of interest" description="Disordered" evidence="8">
    <location>
        <begin position="1024"/>
        <end position="1149"/>
    </location>
</feature>
<evidence type="ECO:0000256" key="5">
    <source>
        <dbReference type="ARBA" id="ARBA00022553"/>
    </source>
</evidence>
<feature type="compositionally biased region" description="Polar residues" evidence="8">
    <location>
        <begin position="338"/>
        <end position="347"/>
    </location>
</feature>
<feature type="region of interest" description="Disordered" evidence="8">
    <location>
        <begin position="93"/>
        <end position="113"/>
    </location>
</feature>
<dbReference type="InterPro" id="IPR016024">
    <property type="entry name" value="ARM-type_fold"/>
</dbReference>
<feature type="compositionally biased region" description="Polar residues" evidence="8">
    <location>
        <begin position="608"/>
        <end position="634"/>
    </location>
</feature>
<dbReference type="GO" id="GO:0003729">
    <property type="term" value="F:mRNA binding"/>
    <property type="evidence" value="ECO:0007669"/>
    <property type="project" value="TreeGrafter"/>
</dbReference>
<comment type="similarity">
    <text evidence="2">Belongs to the eukaryotic initiation factor 4G family.</text>
</comment>
<protein>
    <submittedName>
        <fullName evidence="10">Eukaryotic initiation factor 4f subunit p130</fullName>
    </submittedName>
</protein>
<dbReference type="EMBL" id="KE148154">
    <property type="protein sequence ID" value="EPE06166.1"/>
    <property type="molecule type" value="Genomic_DNA"/>
</dbReference>
<evidence type="ECO:0000259" key="9">
    <source>
        <dbReference type="SMART" id="SM00543"/>
    </source>
</evidence>
<feature type="region of interest" description="Disordered" evidence="8">
    <location>
        <begin position="408"/>
        <end position="543"/>
    </location>
</feature>
<dbReference type="PANTHER" id="PTHR23253:SF9">
    <property type="entry name" value="EUKARYOTIC TRANSLATION INITIATION FACTOR 4 GAMMA 2"/>
    <property type="match status" value="1"/>
</dbReference>
<reference evidence="10 11" key="1">
    <citation type="journal article" date="2013" name="BMC Genomics">
        <title>The genome and transcriptome of the pine saprophyte Ophiostoma piceae, and a comparison with the bark beetle-associated pine pathogen Grosmannia clavigera.</title>
        <authorList>
            <person name="Haridas S."/>
            <person name="Wang Y."/>
            <person name="Lim L."/>
            <person name="Massoumi Alamouti S."/>
            <person name="Jackman S."/>
            <person name="Docking R."/>
            <person name="Robertson G."/>
            <person name="Birol I."/>
            <person name="Bohlmann J."/>
            <person name="Breuil C."/>
        </authorList>
    </citation>
    <scope>NUCLEOTIDE SEQUENCE [LARGE SCALE GENOMIC DNA]</scope>
    <source>
        <strain evidence="10 11">UAMH 11346</strain>
    </source>
</reference>
<feature type="compositionally biased region" description="Low complexity" evidence="8">
    <location>
        <begin position="586"/>
        <end position="595"/>
    </location>
</feature>
<feature type="compositionally biased region" description="Basic and acidic residues" evidence="8">
    <location>
        <begin position="831"/>
        <end position="883"/>
    </location>
</feature>
<dbReference type="GO" id="GO:0016281">
    <property type="term" value="C:eukaryotic translation initiation factor 4F complex"/>
    <property type="evidence" value="ECO:0007669"/>
    <property type="project" value="TreeGrafter"/>
</dbReference>
<feature type="compositionally biased region" description="Polar residues" evidence="8">
    <location>
        <begin position="1511"/>
        <end position="1532"/>
    </location>
</feature>
<feature type="region of interest" description="Disordered" evidence="8">
    <location>
        <begin position="22"/>
        <end position="76"/>
    </location>
</feature>
<feature type="compositionally biased region" description="Polar residues" evidence="8">
    <location>
        <begin position="1041"/>
        <end position="1053"/>
    </location>
</feature>
<feature type="compositionally biased region" description="Low complexity" evidence="8">
    <location>
        <begin position="48"/>
        <end position="62"/>
    </location>
</feature>
<dbReference type="FunFam" id="1.25.40.180:FF:000020">
    <property type="entry name" value="Eukaryotic translation initiation factor subunit"/>
    <property type="match status" value="1"/>
</dbReference>
<dbReference type="OrthoDB" id="514777at2759"/>
<feature type="compositionally biased region" description="Polar residues" evidence="8">
    <location>
        <begin position="93"/>
        <end position="109"/>
    </location>
</feature>
<feature type="compositionally biased region" description="Basic and acidic residues" evidence="8">
    <location>
        <begin position="448"/>
        <end position="462"/>
    </location>
</feature>
<keyword evidence="4 10" id="KW-0396">Initiation factor</keyword>
<evidence type="ECO:0000256" key="3">
    <source>
        <dbReference type="ARBA" id="ARBA00022490"/>
    </source>
</evidence>
<feature type="compositionally biased region" description="Polar residues" evidence="8">
    <location>
        <begin position="476"/>
        <end position="509"/>
    </location>
</feature>
<evidence type="ECO:0000256" key="4">
    <source>
        <dbReference type="ARBA" id="ARBA00022540"/>
    </source>
</evidence>
<keyword evidence="3" id="KW-0963">Cytoplasm</keyword>
<dbReference type="Gene3D" id="1.25.40.180">
    <property type="match status" value="1"/>
</dbReference>
<keyword evidence="5" id="KW-0597">Phosphoprotein</keyword>
<gene>
    <name evidence="10" type="ORF">F503_02995</name>
</gene>
<feature type="compositionally biased region" description="Basic and acidic residues" evidence="8">
    <location>
        <begin position="782"/>
        <end position="793"/>
    </location>
</feature>
<dbReference type="OMA" id="PRGGPNM"/>
<feature type="region of interest" description="Disordered" evidence="8">
    <location>
        <begin position="673"/>
        <end position="886"/>
    </location>
</feature>
<dbReference type="InterPro" id="IPR003890">
    <property type="entry name" value="MIF4G-like_typ-3"/>
</dbReference>
<dbReference type="SUPFAM" id="SSF48371">
    <property type="entry name" value="ARM repeat"/>
    <property type="match status" value="1"/>
</dbReference>
<dbReference type="SMART" id="SM00543">
    <property type="entry name" value="MIF4G"/>
    <property type="match status" value="1"/>
</dbReference>
<dbReference type="Proteomes" id="UP000016923">
    <property type="component" value="Unassembled WGS sequence"/>
</dbReference>
<dbReference type="HOGENOM" id="CLU_003998_0_0_1"/>
<feature type="region of interest" description="Disordered" evidence="8">
    <location>
        <begin position="576"/>
        <end position="595"/>
    </location>
</feature>
<feature type="compositionally biased region" description="Low complexity" evidence="8">
    <location>
        <begin position="22"/>
        <end position="37"/>
    </location>
</feature>
<feature type="region of interest" description="Disordered" evidence="8">
    <location>
        <begin position="152"/>
        <end position="351"/>
    </location>
</feature>
<evidence type="ECO:0000256" key="7">
    <source>
        <dbReference type="ARBA" id="ARBA00022917"/>
    </source>
</evidence>
<dbReference type="GO" id="GO:0003743">
    <property type="term" value="F:translation initiation factor activity"/>
    <property type="evidence" value="ECO:0007669"/>
    <property type="project" value="UniProtKB-KW"/>
</dbReference>
<feature type="compositionally biased region" description="Low complexity" evidence="8">
    <location>
        <begin position="1124"/>
        <end position="1136"/>
    </location>
</feature>
<feature type="compositionally biased region" description="Polar residues" evidence="8">
    <location>
        <begin position="64"/>
        <end position="76"/>
    </location>
</feature>
<name>S3C326_OPHP1</name>
<keyword evidence="6" id="KW-0694">RNA-binding</keyword>
<feature type="compositionally biased region" description="Gly residues" evidence="8">
    <location>
        <begin position="266"/>
        <end position="284"/>
    </location>
</feature>
<dbReference type="InterPro" id="IPR022745">
    <property type="entry name" value="eIF4G1_eIF4E-bd"/>
</dbReference>
<feature type="compositionally biased region" description="Low complexity" evidence="8">
    <location>
        <begin position="674"/>
        <end position="697"/>
    </location>
</feature>
<proteinExistence type="inferred from homology"/>
<feature type="domain" description="MIF4G" evidence="9">
    <location>
        <begin position="1194"/>
        <end position="1433"/>
    </location>
</feature>
<feature type="region of interest" description="Disordered" evidence="8">
    <location>
        <begin position="604"/>
        <end position="653"/>
    </location>
</feature>
<evidence type="ECO:0000256" key="2">
    <source>
        <dbReference type="ARBA" id="ARBA00005775"/>
    </source>
</evidence>
<dbReference type="VEuPathDB" id="FungiDB:F503_02995"/>